<evidence type="ECO:0000256" key="1">
    <source>
        <dbReference type="SAM" id="MobiDB-lite"/>
    </source>
</evidence>
<feature type="compositionally biased region" description="Pro residues" evidence="1">
    <location>
        <begin position="1"/>
        <end position="13"/>
    </location>
</feature>
<keyword evidence="4" id="KW-1185">Reference proteome</keyword>
<feature type="region of interest" description="Disordered" evidence="1">
    <location>
        <begin position="111"/>
        <end position="142"/>
    </location>
</feature>
<dbReference type="Proteomes" id="UP001500503">
    <property type="component" value="Unassembled WGS sequence"/>
</dbReference>
<comment type="caution">
    <text evidence="3">The sequence shown here is derived from an EMBL/GenBank/DDBJ whole genome shotgun (WGS) entry which is preliminary data.</text>
</comment>
<protein>
    <submittedName>
        <fullName evidence="3">Uncharacterized protein</fullName>
    </submittedName>
</protein>
<feature type="region of interest" description="Disordered" evidence="1">
    <location>
        <begin position="1"/>
        <end position="78"/>
    </location>
</feature>
<feature type="transmembrane region" description="Helical" evidence="2">
    <location>
        <begin position="85"/>
        <end position="108"/>
    </location>
</feature>
<keyword evidence="2" id="KW-0472">Membrane</keyword>
<feature type="compositionally biased region" description="Pro residues" evidence="1">
    <location>
        <begin position="53"/>
        <end position="78"/>
    </location>
</feature>
<organism evidence="3 4">
    <name type="scientific">Actinoallomurus oryzae</name>
    <dbReference type="NCBI Taxonomy" id="502180"/>
    <lineage>
        <taxon>Bacteria</taxon>
        <taxon>Bacillati</taxon>
        <taxon>Actinomycetota</taxon>
        <taxon>Actinomycetes</taxon>
        <taxon>Streptosporangiales</taxon>
        <taxon>Thermomonosporaceae</taxon>
        <taxon>Actinoallomurus</taxon>
    </lineage>
</organism>
<name>A0ABP8QCH7_9ACTN</name>
<gene>
    <name evidence="3" type="ORF">GCM10023191_050650</name>
</gene>
<accession>A0ABP8QCH7</accession>
<sequence>MSYPYPPMGPGQPPSGGQPWGTPSPGEYGAPPAGGYPQSPISGWQGPEALPGGQPPMGQPPMGQPPMGQPPMGQYPPPKKSSAGLIIIVIVAALILVGGVLGGAYYLAASGADDDSASSSPSAKTSSSSSTGGPPAASGVSKPVTYNSMKSWSLWDSLNTATKDSKPLTLEEVFADPEAKAYKDSSDNTVFNLQGSGRLDTNCTGTVTGAALQTALQGYGCTQVVRAAYVSADQKWVGQIAIFNLKDVTSANALIDDLDPKSGKGFFQPISGASPVDKFGSSTTGAESGAYGHFVVVGWAGRVDGGHGDSYGIDTISPSSSVLQAGKQFLFHRN</sequence>
<dbReference type="EMBL" id="BAABHF010000025">
    <property type="protein sequence ID" value="GAA4501126.1"/>
    <property type="molecule type" value="Genomic_DNA"/>
</dbReference>
<proteinExistence type="predicted"/>
<evidence type="ECO:0000313" key="3">
    <source>
        <dbReference type="EMBL" id="GAA4501126.1"/>
    </source>
</evidence>
<dbReference type="RefSeq" id="WP_345468027.1">
    <property type="nucleotide sequence ID" value="NZ_BAABHF010000025.1"/>
</dbReference>
<reference evidence="4" key="1">
    <citation type="journal article" date="2019" name="Int. J. Syst. Evol. Microbiol.">
        <title>The Global Catalogue of Microorganisms (GCM) 10K type strain sequencing project: providing services to taxonomists for standard genome sequencing and annotation.</title>
        <authorList>
            <consortium name="The Broad Institute Genomics Platform"/>
            <consortium name="The Broad Institute Genome Sequencing Center for Infectious Disease"/>
            <person name="Wu L."/>
            <person name="Ma J."/>
        </authorList>
    </citation>
    <scope>NUCLEOTIDE SEQUENCE [LARGE SCALE GENOMIC DNA]</scope>
    <source>
        <strain evidence="4">JCM 17933</strain>
    </source>
</reference>
<evidence type="ECO:0000313" key="4">
    <source>
        <dbReference type="Proteomes" id="UP001500503"/>
    </source>
</evidence>
<keyword evidence="2" id="KW-0812">Transmembrane</keyword>
<evidence type="ECO:0000256" key="2">
    <source>
        <dbReference type="SAM" id="Phobius"/>
    </source>
</evidence>
<keyword evidence="2" id="KW-1133">Transmembrane helix</keyword>
<feature type="compositionally biased region" description="Low complexity" evidence="1">
    <location>
        <begin position="15"/>
        <end position="40"/>
    </location>
</feature>
<feature type="compositionally biased region" description="Low complexity" evidence="1">
    <location>
        <begin position="111"/>
        <end position="141"/>
    </location>
</feature>